<sequence length="129" mass="14599">MRNFRSLVVWQKSLELSVKVYELTKLFPSEEKFGLISQLRRAAVSITSNIAEGAAKSSDLYFKKFLEDAIGSAFEMESQLLISCKIYPDLEKSITEILFPLMIEVQKMLNSMIGKLKSQSLEAPLKTNS</sequence>
<dbReference type="OrthoDB" id="9811959at2"/>
<gene>
    <name evidence="1" type="ORF">CLV51_1011392</name>
</gene>
<organism evidence="1 2">
    <name type="scientific">Chitinophaga niastensis</name>
    <dbReference type="NCBI Taxonomy" id="536980"/>
    <lineage>
        <taxon>Bacteria</taxon>
        <taxon>Pseudomonadati</taxon>
        <taxon>Bacteroidota</taxon>
        <taxon>Chitinophagia</taxon>
        <taxon>Chitinophagales</taxon>
        <taxon>Chitinophagaceae</taxon>
        <taxon>Chitinophaga</taxon>
    </lineage>
</organism>
<keyword evidence="2" id="KW-1185">Reference proteome</keyword>
<dbReference type="PANTHER" id="PTHR38471">
    <property type="entry name" value="FOUR HELIX BUNDLE PROTEIN"/>
    <property type="match status" value="1"/>
</dbReference>
<evidence type="ECO:0000313" key="2">
    <source>
        <dbReference type="Proteomes" id="UP000240971"/>
    </source>
</evidence>
<reference evidence="1 2" key="1">
    <citation type="submission" date="2018-03" db="EMBL/GenBank/DDBJ databases">
        <title>Genomic Encyclopedia of Archaeal and Bacterial Type Strains, Phase II (KMG-II): from individual species to whole genera.</title>
        <authorList>
            <person name="Goeker M."/>
        </authorList>
    </citation>
    <scope>NUCLEOTIDE SEQUENCE [LARGE SCALE GENOMIC DNA]</scope>
    <source>
        <strain evidence="1 2">DSM 24859</strain>
    </source>
</reference>
<dbReference type="PANTHER" id="PTHR38471:SF2">
    <property type="entry name" value="FOUR HELIX BUNDLE PROTEIN"/>
    <property type="match status" value="1"/>
</dbReference>
<dbReference type="RefSeq" id="WP_106527232.1">
    <property type="nucleotide sequence ID" value="NZ_PYAW01000001.1"/>
</dbReference>
<dbReference type="Gene3D" id="1.20.1440.60">
    <property type="entry name" value="23S rRNA-intervening sequence"/>
    <property type="match status" value="1"/>
</dbReference>
<dbReference type="CDD" id="cd16377">
    <property type="entry name" value="23S_rRNA_IVP_like"/>
    <property type="match status" value="1"/>
</dbReference>
<accession>A0A2P8HV09</accession>
<proteinExistence type="predicted"/>
<name>A0A2P8HV09_CHINA</name>
<comment type="caution">
    <text evidence="1">The sequence shown here is derived from an EMBL/GenBank/DDBJ whole genome shotgun (WGS) entry which is preliminary data.</text>
</comment>
<dbReference type="InterPro" id="IPR012657">
    <property type="entry name" value="23S_rRNA-intervening_sequence"/>
</dbReference>
<dbReference type="InterPro" id="IPR036583">
    <property type="entry name" value="23S_rRNA_IVS_sf"/>
</dbReference>
<dbReference type="Pfam" id="PF05635">
    <property type="entry name" value="23S_rRNA_IVP"/>
    <property type="match status" value="1"/>
</dbReference>
<dbReference type="Proteomes" id="UP000240971">
    <property type="component" value="Unassembled WGS sequence"/>
</dbReference>
<dbReference type="NCBIfam" id="TIGR02436">
    <property type="entry name" value="four helix bundle protein"/>
    <property type="match status" value="1"/>
</dbReference>
<evidence type="ECO:0000313" key="1">
    <source>
        <dbReference type="EMBL" id="PSL50048.1"/>
    </source>
</evidence>
<dbReference type="SUPFAM" id="SSF158446">
    <property type="entry name" value="IVS-encoded protein-like"/>
    <property type="match status" value="1"/>
</dbReference>
<dbReference type="AlphaFoldDB" id="A0A2P8HV09"/>
<protein>
    <submittedName>
        <fullName evidence="1">Four helix bundle protein</fullName>
    </submittedName>
</protein>
<dbReference type="EMBL" id="PYAW01000001">
    <property type="protein sequence ID" value="PSL50048.1"/>
    <property type="molecule type" value="Genomic_DNA"/>
</dbReference>